<comment type="caution">
    <text evidence="2">The sequence shown here is derived from an EMBL/GenBank/DDBJ whole genome shotgun (WGS) entry which is preliminary data.</text>
</comment>
<dbReference type="Proteomes" id="UP000193622">
    <property type="component" value="Unassembled WGS sequence"/>
</dbReference>
<organism evidence="2 3">
    <name type="scientific">Mycolicibacterium iranicum</name>
    <name type="common">Mycobacterium iranicum</name>
    <dbReference type="NCBI Taxonomy" id="912594"/>
    <lineage>
        <taxon>Bacteria</taxon>
        <taxon>Bacillati</taxon>
        <taxon>Actinomycetota</taxon>
        <taxon>Actinomycetes</taxon>
        <taxon>Mycobacteriales</taxon>
        <taxon>Mycobacteriaceae</taxon>
        <taxon>Mycolicibacterium</taxon>
    </lineage>
</organism>
<evidence type="ECO:0000256" key="1">
    <source>
        <dbReference type="SAM" id="MobiDB-lite"/>
    </source>
</evidence>
<feature type="compositionally biased region" description="Basic and acidic residues" evidence="1">
    <location>
        <begin position="9"/>
        <end position="21"/>
    </location>
</feature>
<accession>A0A1X1WCS8</accession>
<protein>
    <submittedName>
        <fullName evidence="2">Uncharacterized protein</fullName>
    </submittedName>
</protein>
<name>A0A1X1WCS8_MYCIR</name>
<dbReference type="EMBL" id="LQPC01000047">
    <property type="protein sequence ID" value="ORV84387.1"/>
    <property type="molecule type" value="Genomic_DNA"/>
</dbReference>
<gene>
    <name evidence="2" type="ORF">AWC12_23350</name>
</gene>
<proteinExistence type="predicted"/>
<dbReference type="AlphaFoldDB" id="A0A1X1WCS8"/>
<evidence type="ECO:0000313" key="2">
    <source>
        <dbReference type="EMBL" id="ORV84387.1"/>
    </source>
</evidence>
<evidence type="ECO:0000313" key="3">
    <source>
        <dbReference type="Proteomes" id="UP000193622"/>
    </source>
</evidence>
<sequence length="73" mass="8042">MTTTAPPERSSDRGPRDHFGIDDFHRVSRMVGVRQWCCCPTTHSTVGGKPHFGLSFSIQRQHDCATVATATPT</sequence>
<feature type="region of interest" description="Disordered" evidence="1">
    <location>
        <begin position="1"/>
        <end position="21"/>
    </location>
</feature>
<reference evidence="2 3" key="1">
    <citation type="submission" date="2016-01" db="EMBL/GenBank/DDBJ databases">
        <title>The new phylogeny of the genus Mycobacterium.</title>
        <authorList>
            <person name="Tarcisio F."/>
            <person name="Conor M."/>
            <person name="Antonella G."/>
            <person name="Elisabetta G."/>
            <person name="Giulia F.S."/>
            <person name="Sara T."/>
            <person name="Anna F."/>
            <person name="Clotilde B."/>
            <person name="Roberto B."/>
            <person name="Veronica D.S."/>
            <person name="Fabio R."/>
            <person name="Monica P."/>
            <person name="Olivier J."/>
            <person name="Enrico T."/>
            <person name="Nicola S."/>
        </authorList>
    </citation>
    <scope>NUCLEOTIDE SEQUENCE [LARGE SCALE GENOMIC DNA]</scope>
    <source>
        <strain evidence="2 3">DSM 45541</strain>
    </source>
</reference>